<gene>
    <name evidence="2" type="ORF">CK203_066296</name>
</gene>
<accession>A0A438FNT7</accession>
<evidence type="ECO:0000313" key="3">
    <source>
        <dbReference type="Proteomes" id="UP000288805"/>
    </source>
</evidence>
<protein>
    <submittedName>
        <fullName evidence="2">Uncharacterized protein</fullName>
    </submittedName>
</protein>
<evidence type="ECO:0000313" key="2">
    <source>
        <dbReference type="EMBL" id="RVW61581.1"/>
    </source>
</evidence>
<evidence type="ECO:0000256" key="1">
    <source>
        <dbReference type="SAM" id="MobiDB-lite"/>
    </source>
</evidence>
<proteinExistence type="predicted"/>
<dbReference type="AlphaFoldDB" id="A0A438FNT7"/>
<name>A0A438FNT7_VITVI</name>
<feature type="region of interest" description="Disordered" evidence="1">
    <location>
        <begin position="95"/>
        <end position="123"/>
    </location>
</feature>
<dbReference type="EMBL" id="QGNW01000826">
    <property type="protein sequence ID" value="RVW61581.1"/>
    <property type="molecule type" value="Genomic_DNA"/>
</dbReference>
<comment type="caution">
    <text evidence="2">The sequence shown here is derived from an EMBL/GenBank/DDBJ whole genome shotgun (WGS) entry which is preliminary data.</text>
</comment>
<sequence>MCGGDDHLAWKCPVFSETCRGLHTAENSDYHFSHVFPVPYPYSVSHVLSLDSPSWVRVEGRLVRFSEMSDMDQQVIIVDQFMVAMTSIQEALASPRQEIDSQQSRPPVVQDETPYDSLPPSPPLPVPTVLQASPYLLHGHSEIVPPVVVQTTVIDDAHARMDRIKQCMRQLRVSDGSAV</sequence>
<reference evidence="2 3" key="1">
    <citation type="journal article" date="2018" name="PLoS Genet.">
        <title>Population sequencing reveals clonal diversity and ancestral inbreeding in the grapevine cultivar Chardonnay.</title>
        <authorList>
            <person name="Roach M.J."/>
            <person name="Johnson D.L."/>
            <person name="Bohlmann J."/>
            <person name="van Vuuren H.J."/>
            <person name="Jones S.J."/>
            <person name="Pretorius I.S."/>
            <person name="Schmidt S.A."/>
            <person name="Borneman A.R."/>
        </authorList>
    </citation>
    <scope>NUCLEOTIDE SEQUENCE [LARGE SCALE GENOMIC DNA]</scope>
    <source>
        <strain evidence="3">cv. Chardonnay</strain>
        <tissue evidence="2">Leaf</tissue>
    </source>
</reference>
<dbReference type="Proteomes" id="UP000288805">
    <property type="component" value="Unassembled WGS sequence"/>
</dbReference>
<organism evidence="2 3">
    <name type="scientific">Vitis vinifera</name>
    <name type="common">Grape</name>
    <dbReference type="NCBI Taxonomy" id="29760"/>
    <lineage>
        <taxon>Eukaryota</taxon>
        <taxon>Viridiplantae</taxon>
        <taxon>Streptophyta</taxon>
        <taxon>Embryophyta</taxon>
        <taxon>Tracheophyta</taxon>
        <taxon>Spermatophyta</taxon>
        <taxon>Magnoliopsida</taxon>
        <taxon>eudicotyledons</taxon>
        <taxon>Gunneridae</taxon>
        <taxon>Pentapetalae</taxon>
        <taxon>rosids</taxon>
        <taxon>Vitales</taxon>
        <taxon>Vitaceae</taxon>
        <taxon>Viteae</taxon>
        <taxon>Vitis</taxon>
    </lineage>
</organism>